<protein>
    <submittedName>
        <fullName evidence="7">O-antigen ligase</fullName>
    </submittedName>
</protein>
<organism evidence="7 8">
    <name type="scientific">Paenochrobactrum gallinarii</name>
    <dbReference type="NCBI Taxonomy" id="643673"/>
    <lineage>
        <taxon>Bacteria</taxon>
        <taxon>Pseudomonadati</taxon>
        <taxon>Pseudomonadota</taxon>
        <taxon>Alphaproteobacteria</taxon>
        <taxon>Hyphomicrobiales</taxon>
        <taxon>Brucellaceae</taxon>
        <taxon>Paenochrobactrum</taxon>
    </lineage>
</organism>
<evidence type="ECO:0000256" key="1">
    <source>
        <dbReference type="ARBA" id="ARBA00004141"/>
    </source>
</evidence>
<keyword evidence="4 5" id="KW-0472">Membrane</keyword>
<evidence type="ECO:0000256" key="3">
    <source>
        <dbReference type="ARBA" id="ARBA00022989"/>
    </source>
</evidence>
<feature type="transmembrane region" description="Helical" evidence="5">
    <location>
        <begin position="349"/>
        <end position="371"/>
    </location>
</feature>
<evidence type="ECO:0000259" key="6">
    <source>
        <dbReference type="Pfam" id="PF04932"/>
    </source>
</evidence>
<evidence type="ECO:0000256" key="5">
    <source>
        <dbReference type="SAM" id="Phobius"/>
    </source>
</evidence>
<evidence type="ECO:0000256" key="4">
    <source>
        <dbReference type="ARBA" id="ARBA00023136"/>
    </source>
</evidence>
<dbReference type="RefSeq" id="WP_184221037.1">
    <property type="nucleotide sequence ID" value="NZ_JACIIU010000003.1"/>
</dbReference>
<evidence type="ECO:0000313" key="7">
    <source>
        <dbReference type="EMBL" id="MBB6260556.1"/>
    </source>
</evidence>
<proteinExistence type="predicted"/>
<gene>
    <name evidence="7" type="ORF">FHS77_001090</name>
</gene>
<feature type="transmembrane region" description="Helical" evidence="5">
    <location>
        <begin position="84"/>
        <end position="103"/>
    </location>
</feature>
<feature type="transmembrane region" description="Helical" evidence="5">
    <location>
        <begin position="143"/>
        <end position="163"/>
    </location>
</feature>
<evidence type="ECO:0000313" key="8">
    <source>
        <dbReference type="Proteomes" id="UP000555393"/>
    </source>
</evidence>
<feature type="transmembrane region" description="Helical" evidence="5">
    <location>
        <begin position="207"/>
        <end position="224"/>
    </location>
</feature>
<comment type="subcellular location">
    <subcellularLocation>
        <location evidence="1">Membrane</location>
        <topology evidence="1">Multi-pass membrane protein</topology>
    </subcellularLocation>
</comment>
<feature type="transmembrane region" description="Helical" evidence="5">
    <location>
        <begin position="383"/>
        <end position="402"/>
    </location>
</feature>
<feature type="transmembrane region" description="Helical" evidence="5">
    <location>
        <begin position="56"/>
        <end position="77"/>
    </location>
</feature>
<reference evidence="7 8" key="1">
    <citation type="submission" date="2020-08" db="EMBL/GenBank/DDBJ databases">
        <title>Genomic Encyclopedia of Type Strains, Phase IV (KMG-IV): sequencing the most valuable type-strain genomes for metagenomic binning, comparative biology and taxonomic classification.</title>
        <authorList>
            <person name="Goeker M."/>
        </authorList>
    </citation>
    <scope>NUCLEOTIDE SEQUENCE [LARGE SCALE GENOMIC DNA]</scope>
    <source>
        <strain evidence="7 8">DSM 22336</strain>
    </source>
</reference>
<evidence type="ECO:0000256" key="2">
    <source>
        <dbReference type="ARBA" id="ARBA00022692"/>
    </source>
</evidence>
<dbReference type="InterPro" id="IPR007016">
    <property type="entry name" value="O-antigen_ligase-rel_domated"/>
</dbReference>
<dbReference type="AlphaFoldDB" id="A0A841LTG3"/>
<keyword evidence="7" id="KW-0436">Ligase</keyword>
<keyword evidence="2 5" id="KW-0812">Transmembrane</keyword>
<dbReference type="GO" id="GO:0016874">
    <property type="term" value="F:ligase activity"/>
    <property type="evidence" value="ECO:0007669"/>
    <property type="project" value="UniProtKB-KW"/>
</dbReference>
<dbReference type="InterPro" id="IPR051533">
    <property type="entry name" value="WaaL-like"/>
</dbReference>
<sequence length="437" mass="48341">MNNIAIRKKTELRLQSASRYSPRNIAAAVSTVIFSILLISFRPFQGRFEAQAGGDIVNQLGFSALGVIAVICLFTLAKPHYLRALLSPGWLLMCGFLLMSAFIAPDPMATIRTVIFTLIGMVCMFSIAGLLQDADGFSKTITIVAGLVLALSFVGVVIVPDLATHGYDTVEPANSYLWRGVFVHKNIAGPVMAAFAFAGIYLMRRGMVMRGFILMIAATIFVSQTGSKTTVALIPLAVIVIIFPALLGWRWLTFLTTLTTHIVLGLFTIGTILFKPLRDFMESTPIDATFTGRTSIWAFAIEKLSLRPWTGFGFESFWSSPISVDAANPYYLGWDVRPIVHGHNGYLDIAMTMGIPALICAVMVLIILPLFDYLHCKQTRENILLADFFLMVVFFCTLSAHLESFFFRHIDPAWLILMLATFGLRLCARVKIAKRDP</sequence>
<feature type="transmembrane region" description="Helical" evidence="5">
    <location>
        <begin position="254"/>
        <end position="274"/>
    </location>
</feature>
<accession>A0A841LTG3</accession>
<comment type="caution">
    <text evidence="7">The sequence shown here is derived from an EMBL/GenBank/DDBJ whole genome shotgun (WGS) entry which is preliminary data.</text>
</comment>
<dbReference type="GO" id="GO:0016020">
    <property type="term" value="C:membrane"/>
    <property type="evidence" value="ECO:0007669"/>
    <property type="project" value="UniProtKB-SubCell"/>
</dbReference>
<feature type="domain" description="O-antigen ligase-related" evidence="6">
    <location>
        <begin position="214"/>
        <end position="361"/>
    </location>
</feature>
<feature type="transmembrane region" description="Helical" evidence="5">
    <location>
        <begin position="25"/>
        <end position="44"/>
    </location>
</feature>
<dbReference type="Pfam" id="PF04932">
    <property type="entry name" value="Wzy_C"/>
    <property type="match status" value="1"/>
</dbReference>
<feature type="transmembrane region" description="Helical" evidence="5">
    <location>
        <begin position="109"/>
        <end position="131"/>
    </location>
</feature>
<feature type="transmembrane region" description="Helical" evidence="5">
    <location>
        <begin position="183"/>
        <end position="202"/>
    </location>
</feature>
<dbReference type="EMBL" id="JACIIU010000003">
    <property type="protein sequence ID" value="MBB6260556.1"/>
    <property type="molecule type" value="Genomic_DNA"/>
</dbReference>
<dbReference type="Proteomes" id="UP000555393">
    <property type="component" value="Unassembled WGS sequence"/>
</dbReference>
<keyword evidence="3 5" id="KW-1133">Transmembrane helix</keyword>
<feature type="transmembrane region" description="Helical" evidence="5">
    <location>
        <begin position="414"/>
        <end position="432"/>
    </location>
</feature>
<dbReference type="PANTHER" id="PTHR37422">
    <property type="entry name" value="TEICHURONIC ACID BIOSYNTHESIS PROTEIN TUAE"/>
    <property type="match status" value="1"/>
</dbReference>
<keyword evidence="8" id="KW-1185">Reference proteome</keyword>
<name>A0A841LTG3_9HYPH</name>
<dbReference type="PANTHER" id="PTHR37422:SF21">
    <property type="entry name" value="EXOQ-LIKE PROTEIN"/>
    <property type="match status" value="1"/>
</dbReference>
<feature type="transmembrane region" description="Helical" evidence="5">
    <location>
        <begin position="230"/>
        <end position="247"/>
    </location>
</feature>